<organism evidence="2 3">
    <name type="scientific">Apostasia shenzhenica</name>
    <dbReference type="NCBI Taxonomy" id="1088818"/>
    <lineage>
        <taxon>Eukaryota</taxon>
        <taxon>Viridiplantae</taxon>
        <taxon>Streptophyta</taxon>
        <taxon>Embryophyta</taxon>
        <taxon>Tracheophyta</taxon>
        <taxon>Spermatophyta</taxon>
        <taxon>Magnoliopsida</taxon>
        <taxon>Liliopsida</taxon>
        <taxon>Asparagales</taxon>
        <taxon>Orchidaceae</taxon>
        <taxon>Apostasioideae</taxon>
        <taxon>Apostasia</taxon>
    </lineage>
</organism>
<dbReference type="EMBL" id="KZ452012">
    <property type="protein sequence ID" value="PKA51869.1"/>
    <property type="molecule type" value="Genomic_DNA"/>
</dbReference>
<protein>
    <submittedName>
        <fullName evidence="2">Uncharacterized protein</fullName>
    </submittedName>
</protein>
<gene>
    <name evidence="2" type="ORF">AXF42_Ash008098</name>
</gene>
<evidence type="ECO:0000256" key="1">
    <source>
        <dbReference type="SAM" id="MobiDB-lite"/>
    </source>
</evidence>
<dbReference type="AlphaFoldDB" id="A0A2I0A8J0"/>
<evidence type="ECO:0000313" key="2">
    <source>
        <dbReference type="EMBL" id="PKA51869.1"/>
    </source>
</evidence>
<feature type="compositionally biased region" description="Basic and acidic residues" evidence="1">
    <location>
        <begin position="55"/>
        <end position="66"/>
    </location>
</feature>
<name>A0A2I0A8J0_9ASPA</name>
<sequence>MPSASTNIPSVDGDTLDPLKGKDLDMPSSPQNLDKNLPISPRRRAQLGSIAKNVKLRESRKRKEIDSPFINPNNVKKQAKTIATSTGQTTKNNKHQDDVCQIVGGIAVEDEDKLKEVRLVG</sequence>
<evidence type="ECO:0000313" key="3">
    <source>
        <dbReference type="Proteomes" id="UP000236161"/>
    </source>
</evidence>
<accession>A0A2I0A8J0</accession>
<dbReference type="Proteomes" id="UP000236161">
    <property type="component" value="Unassembled WGS sequence"/>
</dbReference>
<proteinExistence type="predicted"/>
<keyword evidence="3" id="KW-1185">Reference proteome</keyword>
<reference evidence="2 3" key="1">
    <citation type="journal article" date="2017" name="Nature">
        <title>The Apostasia genome and the evolution of orchids.</title>
        <authorList>
            <person name="Zhang G.Q."/>
            <person name="Liu K.W."/>
            <person name="Li Z."/>
            <person name="Lohaus R."/>
            <person name="Hsiao Y.Y."/>
            <person name="Niu S.C."/>
            <person name="Wang J.Y."/>
            <person name="Lin Y.C."/>
            <person name="Xu Q."/>
            <person name="Chen L.J."/>
            <person name="Yoshida K."/>
            <person name="Fujiwara S."/>
            <person name="Wang Z.W."/>
            <person name="Zhang Y.Q."/>
            <person name="Mitsuda N."/>
            <person name="Wang M."/>
            <person name="Liu G.H."/>
            <person name="Pecoraro L."/>
            <person name="Huang H.X."/>
            <person name="Xiao X.J."/>
            <person name="Lin M."/>
            <person name="Wu X.Y."/>
            <person name="Wu W.L."/>
            <person name="Chen Y.Y."/>
            <person name="Chang S.B."/>
            <person name="Sakamoto S."/>
            <person name="Ohme-Takagi M."/>
            <person name="Yagi M."/>
            <person name="Zeng S.J."/>
            <person name="Shen C.Y."/>
            <person name="Yeh C.M."/>
            <person name="Luo Y.B."/>
            <person name="Tsai W.C."/>
            <person name="Van de Peer Y."/>
            <person name="Liu Z.J."/>
        </authorList>
    </citation>
    <scope>NUCLEOTIDE SEQUENCE [LARGE SCALE GENOMIC DNA]</scope>
    <source>
        <strain evidence="3">cv. Shenzhen</strain>
        <tissue evidence="2">Stem</tissue>
    </source>
</reference>
<feature type="region of interest" description="Disordered" evidence="1">
    <location>
        <begin position="1"/>
        <end position="72"/>
    </location>
</feature>